<name>A0A815MEE6_ADIRI</name>
<sequence>MLVYRKEIDGLRAIAVLPVILYHAGYVNIVPGGYVGVDIFFVISGYLITSLIDMEIRQGTFSLIRFYERRCRRILPALYVISLVTCYFAYQRMSPGQLEDFGYSLISIITFSSNVFFWWKDDRYFSQLNELNPVVHTWSLAVEEQFYLVFPLLCLLFARWRRNLLIFLGFVGLFSFFLAQWGGNIQMISKRTFYMFFQHSWASFYMPIGRIWELLLGSFVAFYSRANDSIVSGKSIGMRAQVASVIGLSLILISIMTLDSRSIPPFPNCYTMVPTFGASLIIIYGKHDTLIGRLLSLEPVRWIGLISYSAYLWHQPLLVCLRLGPISLMTISHMKSVIVIILLLSAITYYSIEQPFRNRTLFSRRVIFGCSAAGAVVLYFVAVFLIHTANYRTAFIEKVTDNRSVIIDSIMRNGSLTLKEVDTYLADIEPMELSNYVTRRFDTHLKAYPTFSKQSANTKRRLLLIGDSFAQDFMNMIAETNSLQKYEIRCYYIRFQCQIYMGDEDRLQWIASFHRSLCINDHKIQSAIPMIREADVIILAGFWLRWSAIRLPRTIELLNLTKSQKLLVLGLKNFGVIDLKKYMNMSYEFRIQQFQQPEENATEVNTIMKQSFSPSVYIDTMGMVCVFKNNTCPIFTPHGKLITYDGWHTMKHGARYVGDIIFSHYPLNQL</sequence>
<evidence type="ECO:0008006" key="6">
    <source>
        <dbReference type="Google" id="ProtNLM"/>
    </source>
</evidence>
<dbReference type="GO" id="GO:0000271">
    <property type="term" value="P:polysaccharide biosynthetic process"/>
    <property type="evidence" value="ECO:0007669"/>
    <property type="project" value="TreeGrafter"/>
</dbReference>
<dbReference type="OrthoDB" id="92766at2759"/>
<keyword evidence="1" id="KW-1133">Transmembrane helix</keyword>
<feature type="transmembrane region" description="Helical" evidence="1">
    <location>
        <begin position="12"/>
        <end position="29"/>
    </location>
</feature>
<evidence type="ECO:0000313" key="4">
    <source>
        <dbReference type="EMBL" id="CAF1422174.1"/>
    </source>
</evidence>
<keyword evidence="1" id="KW-0472">Membrane</keyword>
<evidence type="ECO:0000259" key="2">
    <source>
        <dbReference type="Pfam" id="PF01757"/>
    </source>
</evidence>
<dbReference type="PANTHER" id="PTHR23028:SF53">
    <property type="entry name" value="ACYL_TRANSF_3 DOMAIN-CONTAINING PROTEIN"/>
    <property type="match status" value="1"/>
</dbReference>
<evidence type="ECO:0000256" key="1">
    <source>
        <dbReference type="SAM" id="Phobius"/>
    </source>
</evidence>
<protein>
    <recommendedName>
        <fullName evidence="6">Acyltransferase</fullName>
    </recommendedName>
</protein>
<feature type="domain" description="SGNH" evidence="3">
    <location>
        <begin position="455"/>
        <end position="661"/>
    </location>
</feature>
<feature type="transmembrane region" description="Helical" evidence="1">
    <location>
        <begin position="102"/>
        <end position="119"/>
    </location>
</feature>
<feature type="transmembrane region" description="Helical" evidence="1">
    <location>
        <begin position="236"/>
        <end position="256"/>
    </location>
</feature>
<dbReference type="InterPro" id="IPR043968">
    <property type="entry name" value="SGNH"/>
</dbReference>
<comment type="caution">
    <text evidence="4">The sequence shown here is derived from an EMBL/GenBank/DDBJ whole genome shotgun (WGS) entry which is preliminary data.</text>
</comment>
<feature type="domain" description="Acyltransferase 3" evidence="2">
    <location>
        <begin position="6"/>
        <end position="349"/>
    </location>
</feature>
<evidence type="ECO:0000313" key="5">
    <source>
        <dbReference type="Proteomes" id="UP000663852"/>
    </source>
</evidence>
<evidence type="ECO:0000259" key="3">
    <source>
        <dbReference type="Pfam" id="PF19040"/>
    </source>
</evidence>
<feature type="transmembrane region" description="Helical" evidence="1">
    <location>
        <begin position="204"/>
        <end position="224"/>
    </location>
</feature>
<reference evidence="4" key="1">
    <citation type="submission" date="2021-02" db="EMBL/GenBank/DDBJ databases">
        <authorList>
            <person name="Nowell W R."/>
        </authorList>
    </citation>
    <scope>NUCLEOTIDE SEQUENCE</scope>
</reference>
<feature type="transmembrane region" description="Helical" evidence="1">
    <location>
        <begin position="268"/>
        <end position="285"/>
    </location>
</feature>
<dbReference type="Pfam" id="PF19040">
    <property type="entry name" value="SGNH"/>
    <property type="match status" value="1"/>
</dbReference>
<feature type="transmembrane region" description="Helical" evidence="1">
    <location>
        <begin position="73"/>
        <end position="90"/>
    </location>
</feature>
<dbReference type="PANTHER" id="PTHR23028">
    <property type="entry name" value="ACETYLTRANSFERASE"/>
    <property type="match status" value="1"/>
</dbReference>
<proteinExistence type="predicted"/>
<keyword evidence="1" id="KW-0812">Transmembrane</keyword>
<feature type="transmembrane region" description="Helical" evidence="1">
    <location>
        <begin position="164"/>
        <end position="183"/>
    </location>
</feature>
<dbReference type="Proteomes" id="UP000663852">
    <property type="component" value="Unassembled WGS sequence"/>
</dbReference>
<feature type="transmembrane region" description="Helical" evidence="1">
    <location>
        <begin position="305"/>
        <end position="324"/>
    </location>
</feature>
<gene>
    <name evidence="4" type="ORF">EDS130_LOCUS37570</name>
</gene>
<dbReference type="Pfam" id="PF01757">
    <property type="entry name" value="Acyl_transf_3"/>
    <property type="match status" value="1"/>
</dbReference>
<dbReference type="InterPro" id="IPR050879">
    <property type="entry name" value="Acyltransferase_3"/>
</dbReference>
<feature type="transmembrane region" description="Helical" evidence="1">
    <location>
        <begin position="35"/>
        <end position="52"/>
    </location>
</feature>
<feature type="transmembrane region" description="Helical" evidence="1">
    <location>
        <begin position="364"/>
        <end position="386"/>
    </location>
</feature>
<dbReference type="GO" id="GO:0016020">
    <property type="term" value="C:membrane"/>
    <property type="evidence" value="ECO:0007669"/>
    <property type="project" value="TreeGrafter"/>
</dbReference>
<dbReference type="EMBL" id="CAJNOJ010000373">
    <property type="protein sequence ID" value="CAF1422174.1"/>
    <property type="molecule type" value="Genomic_DNA"/>
</dbReference>
<dbReference type="GO" id="GO:0016747">
    <property type="term" value="F:acyltransferase activity, transferring groups other than amino-acyl groups"/>
    <property type="evidence" value="ECO:0007669"/>
    <property type="project" value="InterPro"/>
</dbReference>
<accession>A0A815MEE6</accession>
<dbReference type="AlphaFoldDB" id="A0A815MEE6"/>
<feature type="transmembrane region" description="Helical" evidence="1">
    <location>
        <begin position="336"/>
        <end position="352"/>
    </location>
</feature>
<dbReference type="InterPro" id="IPR002656">
    <property type="entry name" value="Acyl_transf_3_dom"/>
</dbReference>
<organism evidence="4 5">
    <name type="scientific">Adineta ricciae</name>
    <name type="common">Rotifer</name>
    <dbReference type="NCBI Taxonomy" id="249248"/>
    <lineage>
        <taxon>Eukaryota</taxon>
        <taxon>Metazoa</taxon>
        <taxon>Spiralia</taxon>
        <taxon>Gnathifera</taxon>
        <taxon>Rotifera</taxon>
        <taxon>Eurotatoria</taxon>
        <taxon>Bdelloidea</taxon>
        <taxon>Adinetida</taxon>
        <taxon>Adinetidae</taxon>
        <taxon>Adineta</taxon>
    </lineage>
</organism>